<dbReference type="Proteomes" id="UP000435357">
    <property type="component" value="Unassembled WGS sequence"/>
</dbReference>
<organism evidence="1 2">
    <name type="scientific">Salibacter halophilus</name>
    <dbReference type="NCBI Taxonomy" id="1803916"/>
    <lineage>
        <taxon>Bacteria</taxon>
        <taxon>Pseudomonadati</taxon>
        <taxon>Bacteroidota</taxon>
        <taxon>Flavobacteriia</taxon>
        <taxon>Flavobacteriales</taxon>
        <taxon>Salibacteraceae</taxon>
        <taxon>Salibacter</taxon>
    </lineage>
</organism>
<evidence type="ECO:0000313" key="2">
    <source>
        <dbReference type="Proteomes" id="UP000435357"/>
    </source>
</evidence>
<dbReference type="AlphaFoldDB" id="A0A6N6M7I0"/>
<evidence type="ECO:0000313" key="1">
    <source>
        <dbReference type="EMBL" id="KAB1064462.1"/>
    </source>
</evidence>
<name>A0A6N6M7I0_9FLAO</name>
<accession>A0A6N6M7I0</accession>
<keyword evidence="2" id="KW-1185">Reference proteome</keyword>
<sequence>MRIIKTIPNENFTVTIFDMNEKYVVKLEGGSIEQSYKVSKDGFSGVEELEEMLDDEFYDNAIKEHIALHDNLKKSYGRLKKKSST</sequence>
<dbReference type="RefSeq" id="WP_151167657.1">
    <property type="nucleotide sequence ID" value="NZ_WACR01000005.1"/>
</dbReference>
<reference evidence="1 2" key="1">
    <citation type="submission" date="2019-09" db="EMBL/GenBank/DDBJ databases">
        <title>Genomes of Cryomorphaceae.</title>
        <authorList>
            <person name="Bowman J.P."/>
        </authorList>
    </citation>
    <scope>NUCLEOTIDE SEQUENCE [LARGE SCALE GENOMIC DNA]</scope>
    <source>
        <strain evidence="1 2">KCTC 52047</strain>
    </source>
</reference>
<gene>
    <name evidence="1" type="ORF">F3059_07120</name>
</gene>
<proteinExistence type="predicted"/>
<dbReference type="OrthoDB" id="1467713at2"/>
<dbReference type="EMBL" id="WACR01000005">
    <property type="protein sequence ID" value="KAB1064462.1"/>
    <property type="molecule type" value="Genomic_DNA"/>
</dbReference>
<comment type="caution">
    <text evidence="1">The sequence shown here is derived from an EMBL/GenBank/DDBJ whole genome shotgun (WGS) entry which is preliminary data.</text>
</comment>
<protein>
    <submittedName>
        <fullName evidence="1">Uncharacterized protein</fullName>
    </submittedName>
</protein>